<evidence type="ECO:0008006" key="5">
    <source>
        <dbReference type="Google" id="ProtNLM"/>
    </source>
</evidence>
<feature type="transmembrane region" description="Helical" evidence="2">
    <location>
        <begin position="12"/>
        <end position="32"/>
    </location>
</feature>
<protein>
    <recommendedName>
        <fullName evidence="5">DUF2269 domain-containing protein</fullName>
    </recommendedName>
</protein>
<keyword evidence="2" id="KW-0812">Transmembrane</keyword>
<evidence type="ECO:0000313" key="3">
    <source>
        <dbReference type="EMBL" id="UNM12241.1"/>
    </source>
</evidence>
<name>A0ABY3WI21_9ACTN</name>
<keyword evidence="2" id="KW-1133">Transmembrane helix</keyword>
<evidence type="ECO:0000313" key="4">
    <source>
        <dbReference type="Proteomes" id="UP000828924"/>
    </source>
</evidence>
<sequence>MIMPPRFRKIVLTTHVVTSVGWLGAVLAYLALDITAVTSQDVSTVRGAHAAMEVTVLYAIVPLALTSVLVGIVNALGTAWGLLRHYWVLVKLLLTVFAATVLLIETQTVSHLAEMSRSSADPRELPGTLFHSVGGLVVLLIIAVLSMFKPRGLTRYGWRKQNEQRARQLPATSANQAPDLTAR</sequence>
<feature type="transmembrane region" description="Helical" evidence="2">
    <location>
        <begin position="88"/>
        <end position="109"/>
    </location>
</feature>
<reference evidence="3 4" key="1">
    <citation type="submission" date="2021-03" db="EMBL/GenBank/DDBJ databases">
        <title>Complete genome of Streptomyces formicae strain 1H-GS9 (DSM 100524).</title>
        <authorList>
            <person name="Atanasov K.E."/>
            <person name="Altabella T."/>
            <person name="Ferrer A."/>
        </authorList>
    </citation>
    <scope>NUCLEOTIDE SEQUENCE [LARGE SCALE GENOMIC DNA]</scope>
    <source>
        <strain evidence="3 4">1H-GS9</strain>
    </source>
</reference>
<organism evidence="3 4">
    <name type="scientific">Streptomyces formicae</name>
    <dbReference type="NCBI Taxonomy" id="1616117"/>
    <lineage>
        <taxon>Bacteria</taxon>
        <taxon>Bacillati</taxon>
        <taxon>Actinomycetota</taxon>
        <taxon>Actinomycetes</taxon>
        <taxon>Kitasatosporales</taxon>
        <taxon>Streptomycetaceae</taxon>
        <taxon>Streptomyces</taxon>
    </lineage>
</organism>
<feature type="compositionally biased region" description="Polar residues" evidence="1">
    <location>
        <begin position="170"/>
        <end position="183"/>
    </location>
</feature>
<feature type="transmembrane region" description="Helical" evidence="2">
    <location>
        <begin position="129"/>
        <end position="148"/>
    </location>
</feature>
<proteinExistence type="predicted"/>
<feature type="region of interest" description="Disordered" evidence="1">
    <location>
        <begin position="164"/>
        <end position="183"/>
    </location>
</feature>
<evidence type="ECO:0000256" key="2">
    <source>
        <dbReference type="SAM" id="Phobius"/>
    </source>
</evidence>
<feature type="transmembrane region" description="Helical" evidence="2">
    <location>
        <begin position="56"/>
        <end position="76"/>
    </location>
</feature>
<gene>
    <name evidence="3" type="ORF">J4032_12475</name>
</gene>
<dbReference type="EMBL" id="CP071872">
    <property type="protein sequence ID" value="UNM12241.1"/>
    <property type="molecule type" value="Genomic_DNA"/>
</dbReference>
<accession>A0ABY3WI21</accession>
<keyword evidence="4" id="KW-1185">Reference proteome</keyword>
<dbReference type="Proteomes" id="UP000828924">
    <property type="component" value="Chromosome"/>
</dbReference>
<evidence type="ECO:0000256" key="1">
    <source>
        <dbReference type="SAM" id="MobiDB-lite"/>
    </source>
</evidence>
<keyword evidence="2" id="KW-0472">Membrane</keyword>